<dbReference type="Proteomes" id="UP000230750">
    <property type="component" value="Unassembled WGS sequence"/>
</dbReference>
<protein>
    <submittedName>
        <fullName evidence="2">Uncharacterized protein</fullName>
    </submittedName>
</protein>
<name>A0A2G8JX56_STIJA</name>
<gene>
    <name evidence="2" type="ORF">BSL78_22885</name>
</gene>
<accession>A0A2G8JX56</accession>
<evidence type="ECO:0000256" key="1">
    <source>
        <dbReference type="SAM" id="MobiDB-lite"/>
    </source>
</evidence>
<organism evidence="2 3">
    <name type="scientific">Stichopus japonicus</name>
    <name type="common">Sea cucumber</name>
    <dbReference type="NCBI Taxonomy" id="307972"/>
    <lineage>
        <taxon>Eukaryota</taxon>
        <taxon>Metazoa</taxon>
        <taxon>Echinodermata</taxon>
        <taxon>Eleutherozoa</taxon>
        <taxon>Echinozoa</taxon>
        <taxon>Holothuroidea</taxon>
        <taxon>Aspidochirotacea</taxon>
        <taxon>Aspidochirotida</taxon>
        <taxon>Stichopodidae</taxon>
        <taxon>Apostichopus</taxon>
    </lineage>
</organism>
<dbReference type="EMBL" id="MRZV01001142">
    <property type="protein sequence ID" value="PIK40265.1"/>
    <property type="molecule type" value="Genomic_DNA"/>
</dbReference>
<dbReference type="AlphaFoldDB" id="A0A2G8JX56"/>
<comment type="caution">
    <text evidence="2">The sequence shown here is derived from an EMBL/GenBank/DDBJ whole genome shotgun (WGS) entry which is preliminary data.</text>
</comment>
<feature type="compositionally biased region" description="Basic and acidic residues" evidence="1">
    <location>
        <begin position="102"/>
        <end position="131"/>
    </location>
</feature>
<reference evidence="2 3" key="1">
    <citation type="journal article" date="2017" name="PLoS Biol.">
        <title>The sea cucumber genome provides insights into morphological evolution and visceral regeneration.</title>
        <authorList>
            <person name="Zhang X."/>
            <person name="Sun L."/>
            <person name="Yuan J."/>
            <person name="Sun Y."/>
            <person name="Gao Y."/>
            <person name="Zhang L."/>
            <person name="Li S."/>
            <person name="Dai H."/>
            <person name="Hamel J.F."/>
            <person name="Liu C."/>
            <person name="Yu Y."/>
            <person name="Liu S."/>
            <person name="Lin W."/>
            <person name="Guo K."/>
            <person name="Jin S."/>
            <person name="Xu P."/>
            <person name="Storey K.B."/>
            <person name="Huan P."/>
            <person name="Zhang T."/>
            <person name="Zhou Y."/>
            <person name="Zhang J."/>
            <person name="Lin C."/>
            <person name="Li X."/>
            <person name="Xing L."/>
            <person name="Huo D."/>
            <person name="Sun M."/>
            <person name="Wang L."/>
            <person name="Mercier A."/>
            <person name="Li F."/>
            <person name="Yang H."/>
            <person name="Xiang J."/>
        </authorList>
    </citation>
    <scope>NUCLEOTIDE SEQUENCE [LARGE SCALE GENOMIC DNA]</scope>
    <source>
        <strain evidence="2">Shaxun</strain>
        <tissue evidence="2">Muscle</tissue>
    </source>
</reference>
<proteinExistence type="predicted"/>
<evidence type="ECO:0000313" key="2">
    <source>
        <dbReference type="EMBL" id="PIK40265.1"/>
    </source>
</evidence>
<feature type="region of interest" description="Disordered" evidence="1">
    <location>
        <begin position="79"/>
        <end position="149"/>
    </location>
</feature>
<evidence type="ECO:0000313" key="3">
    <source>
        <dbReference type="Proteomes" id="UP000230750"/>
    </source>
</evidence>
<keyword evidence="3" id="KW-1185">Reference proteome</keyword>
<sequence>MSQFLPNLDSRQREDYRNIQNADVFTLPEEFKNDIKWQKRSKLGETRKNEIEGGTAELNVETFGDEHMDIGTAKLREEADTIEELDTGSREEADNVGEEENEQRAETFKDIESEPLHAKTNGKELLEKETPKSTNLMLDTGTEDKGNNDMLETKYKCNVM</sequence>